<comment type="caution">
    <text evidence="9">The sequence shown here is derived from an EMBL/GenBank/DDBJ whole genome shotgun (WGS) entry which is preliminary data.</text>
</comment>
<dbReference type="Proteomes" id="UP000279236">
    <property type="component" value="Unassembled WGS sequence"/>
</dbReference>
<dbReference type="InterPro" id="IPR018122">
    <property type="entry name" value="TF_fork_head_CS_1"/>
</dbReference>
<dbReference type="PROSITE" id="PS50039">
    <property type="entry name" value="FORK_HEAD_3"/>
    <property type="match status" value="1"/>
</dbReference>
<dbReference type="PRINTS" id="PR00053">
    <property type="entry name" value="FORKHEAD"/>
</dbReference>
<feature type="region of interest" description="Disordered" evidence="7">
    <location>
        <begin position="791"/>
        <end position="832"/>
    </location>
</feature>
<dbReference type="Gene3D" id="1.10.10.10">
    <property type="entry name" value="Winged helix-like DNA-binding domain superfamily/Winged helix DNA-binding domain"/>
    <property type="match status" value="1"/>
</dbReference>
<dbReference type="PANTHER" id="PTHR45881">
    <property type="entry name" value="CHECKPOINT SUPPRESSOR 1-LIKE, ISOFORM A-RELATED"/>
    <property type="match status" value="1"/>
</dbReference>
<organism evidence="9 10">
    <name type="scientific">Apiotrichum porosum</name>
    <dbReference type="NCBI Taxonomy" id="105984"/>
    <lineage>
        <taxon>Eukaryota</taxon>
        <taxon>Fungi</taxon>
        <taxon>Dikarya</taxon>
        <taxon>Basidiomycota</taxon>
        <taxon>Agaricomycotina</taxon>
        <taxon>Tremellomycetes</taxon>
        <taxon>Trichosporonales</taxon>
        <taxon>Trichosporonaceae</taxon>
        <taxon>Apiotrichum</taxon>
    </lineage>
</organism>
<dbReference type="PROSITE" id="PS00658">
    <property type="entry name" value="FORK_HEAD_2"/>
    <property type="match status" value="1"/>
</dbReference>
<dbReference type="GO" id="GO:0000981">
    <property type="term" value="F:DNA-binding transcription factor activity, RNA polymerase II-specific"/>
    <property type="evidence" value="ECO:0007669"/>
    <property type="project" value="TreeGrafter"/>
</dbReference>
<gene>
    <name evidence="9" type="ORF">EHS24_007683</name>
</gene>
<proteinExistence type="predicted"/>
<dbReference type="InterPro" id="IPR036390">
    <property type="entry name" value="WH_DNA-bd_sf"/>
</dbReference>
<keyword evidence="10" id="KW-1185">Reference proteome</keyword>
<feature type="region of interest" description="Disordered" evidence="7">
    <location>
        <begin position="493"/>
        <end position="526"/>
    </location>
</feature>
<evidence type="ECO:0000259" key="8">
    <source>
        <dbReference type="PROSITE" id="PS50039"/>
    </source>
</evidence>
<feature type="region of interest" description="Disordered" evidence="7">
    <location>
        <begin position="542"/>
        <end position="587"/>
    </location>
</feature>
<dbReference type="OrthoDB" id="5954824at2759"/>
<feature type="compositionally biased region" description="Low complexity" evidence="7">
    <location>
        <begin position="204"/>
        <end position="218"/>
    </location>
</feature>
<dbReference type="AlphaFoldDB" id="A0A427XV06"/>
<keyword evidence="4" id="KW-0804">Transcription</keyword>
<dbReference type="Pfam" id="PF00250">
    <property type="entry name" value="Forkhead"/>
    <property type="match status" value="1"/>
</dbReference>
<feature type="DNA-binding region" description="Fork-head" evidence="6">
    <location>
        <begin position="313"/>
        <end position="403"/>
    </location>
</feature>
<dbReference type="STRING" id="105984.A0A427XV06"/>
<feature type="compositionally biased region" description="Pro residues" evidence="7">
    <location>
        <begin position="462"/>
        <end position="476"/>
    </location>
</feature>
<evidence type="ECO:0000256" key="7">
    <source>
        <dbReference type="SAM" id="MobiDB-lite"/>
    </source>
</evidence>
<feature type="compositionally biased region" description="Polar residues" evidence="7">
    <location>
        <begin position="21"/>
        <end position="30"/>
    </location>
</feature>
<feature type="compositionally biased region" description="Pro residues" evidence="7">
    <location>
        <begin position="504"/>
        <end position="517"/>
    </location>
</feature>
<name>A0A427XV06_9TREE</name>
<dbReference type="SMART" id="SM00339">
    <property type="entry name" value="FH"/>
    <property type="match status" value="1"/>
</dbReference>
<evidence type="ECO:0000256" key="6">
    <source>
        <dbReference type="PROSITE-ProRule" id="PRU00089"/>
    </source>
</evidence>
<feature type="region of interest" description="Disordered" evidence="7">
    <location>
        <begin position="161"/>
        <end position="290"/>
    </location>
</feature>
<evidence type="ECO:0000256" key="5">
    <source>
        <dbReference type="ARBA" id="ARBA00023242"/>
    </source>
</evidence>
<feature type="region of interest" description="Disordered" evidence="7">
    <location>
        <begin position="443"/>
        <end position="476"/>
    </location>
</feature>
<dbReference type="PROSITE" id="PS00657">
    <property type="entry name" value="FORK_HEAD_1"/>
    <property type="match status" value="1"/>
</dbReference>
<dbReference type="InterPro" id="IPR001766">
    <property type="entry name" value="Fork_head_dom"/>
</dbReference>
<dbReference type="GO" id="GO:0005634">
    <property type="term" value="C:nucleus"/>
    <property type="evidence" value="ECO:0007669"/>
    <property type="project" value="UniProtKB-SubCell"/>
</dbReference>
<feature type="region of interest" description="Disordered" evidence="7">
    <location>
        <begin position="604"/>
        <end position="758"/>
    </location>
</feature>
<dbReference type="GO" id="GO:0000978">
    <property type="term" value="F:RNA polymerase II cis-regulatory region sequence-specific DNA binding"/>
    <property type="evidence" value="ECO:0007669"/>
    <property type="project" value="TreeGrafter"/>
</dbReference>
<feature type="compositionally biased region" description="Polar residues" evidence="7">
    <location>
        <begin position="631"/>
        <end position="644"/>
    </location>
</feature>
<feature type="compositionally biased region" description="Polar residues" evidence="7">
    <location>
        <begin position="176"/>
        <end position="195"/>
    </location>
</feature>
<dbReference type="GeneID" id="39592226"/>
<dbReference type="PANTHER" id="PTHR45881:SF1">
    <property type="entry name" value="FORK HEAD PROTEIN HOMOLOG 2"/>
    <property type="match status" value="1"/>
</dbReference>
<evidence type="ECO:0000256" key="1">
    <source>
        <dbReference type="ARBA" id="ARBA00004123"/>
    </source>
</evidence>
<evidence type="ECO:0000256" key="3">
    <source>
        <dbReference type="ARBA" id="ARBA00023125"/>
    </source>
</evidence>
<comment type="subcellular location">
    <subcellularLocation>
        <location evidence="1 6">Nucleus</location>
    </subcellularLocation>
</comment>
<keyword evidence="5 6" id="KW-0539">Nucleus</keyword>
<evidence type="ECO:0000313" key="9">
    <source>
        <dbReference type="EMBL" id="RSH82689.1"/>
    </source>
</evidence>
<evidence type="ECO:0000313" key="10">
    <source>
        <dbReference type="Proteomes" id="UP000279236"/>
    </source>
</evidence>
<dbReference type="RefSeq" id="XP_028476921.1">
    <property type="nucleotide sequence ID" value="XM_028623028.1"/>
</dbReference>
<protein>
    <recommendedName>
        <fullName evidence="8">Fork-head domain-containing protein</fullName>
    </recommendedName>
</protein>
<dbReference type="InterPro" id="IPR036388">
    <property type="entry name" value="WH-like_DNA-bd_sf"/>
</dbReference>
<evidence type="ECO:0000256" key="2">
    <source>
        <dbReference type="ARBA" id="ARBA00023015"/>
    </source>
</evidence>
<feature type="domain" description="Fork-head" evidence="8">
    <location>
        <begin position="313"/>
        <end position="403"/>
    </location>
</feature>
<keyword evidence="2" id="KW-0805">Transcription regulation</keyword>
<dbReference type="CDD" id="cd00059">
    <property type="entry name" value="FH_FOX"/>
    <property type="match status" value="1"/>
</dbReference>
<feature type="compositionally biased region" description="Basic residues" evidence="7">
    <location>
        <begin position="443"/>
        <end position="454"/>
    </location>
</feature>
<accession>A0A427XV06</accession>
<feature type="region of interest" description="Disordered" evidence="7">
    <location>
        <begin position="1"/>
        <end position="44"/>
    </location>
</feature>
<sequence>MNRHSSFGDPGPSGYTHDDSISPSIQTGNLPPQYDHMVSPEMGTHMPLISPGPLGHHQHGHMLAPAPVPDFQQYQMPMHPGPPSRPPSQQHRPSFSGVNYMSMQRHSSIQTTTRSDSPHMLGGDVFGGSAIGSSSEASLMLDGNHLPVAYEYHTTPFSADLPQGISPARALGPAPTQLQPFTTPNSNDTHTTPTNAAYKVVLPSSSSIDSSSDNSSSIERPSTRHNKIELSDDENDSPTKRVGPRVPTLEPAQGDSRAMVPAKRTTALTARHQRPLPKAGPATGGGRTSAKFTKVAEDPGVEGIPPGARSMERPQQSFACIIGQAILKSSAGGLSLEHIYRYVETAYPYFKTVDQWRNSVRHNLSIHKIFVTIPRTDKYPPGKGGIWIIDENEKCHWPSEDKFIKNFPPIHPHHAYCRQTLHERAVDQRLREKAESEGRVYVPRKGKGKNRKAAALKDEAAPLPPPVHAAPGLPHPGPPPHCLQGPVPAIPLPPMMQQPQPHHMAPPPLPSSPPPIPNSQTTSSFDFEDDGDFVPEPCHAPQYPDASKNRNTMSLGPPIGHPDSSRNLRDEDEENVFGGGDNVFGSVPKRVRLAQPEPLSPIMEQQASSSGFLHDDPDMFITPSRERTRPSMASSSQHFTSSALKTPALIQTSSSPTSSPMPPTITRGSHHHPSGLQQAWTQDDMMRATTPTSPKAKLDPAFDLKPTPQKRDRDDDSFQSLVTHTERGAIPKTPVTRSSAAAERTPRIGGLRTPGMMTKTPLTYGSPARMPPSANALLSTPLWEMSGVLERLKNAESPTRTPRSDVPPTSPTHYSLSDCGDSPVAKRRKLAV</sequence>
<evidence type="ECO:0000256" key="4">
    <source>
        <dbReference type="ARBA" id="ARBA00023163"/>
    </source>
</evidence>
<dbReference type="SUPFAM" id="SSF46785">
    <property type="entry name" value="Winged helix' DNA-binding domain"/>
    <property type="match status" value="1"/>
</dbReference>
<dbReference type="EMBL" id="RSCE01000005">
    <property type="protein sequence ID" value="RSH82689.1"/>
    <property type="molecule type" value="Genomic_DNA"/>
</dbReference>
<keyword evidence="3 6" id="KW-0238">DNA-binding</keyword>
<reference evidence="9 10" key="1">
    <citation type="submission" date="2018-11" db="EMBL/GenBank/DDBJ databases">
        <title>Genome sequence of Apiotrichum porosum DSM 27194.</title>
        <authorList>
            <person name="Aliyu H."/>
            <person name="Gorte O."/>
            <person name="Ochsenreither K."/>
        </authorList>
    </citation>
    <scope>NUCLEOTIDE SEQUENCE [LARGE SCALE GENOMIC DNA]</scope>
    <source>
        <strain evidence="9 10">DSM 27194</strain>
    </source>
</reference>
<dbReference type="InterPro" id="IPR030456">
    <property type="entry name" value="TF_fork_head_CS_2"/>
</dbReference>